<protein>
    <submittedName>
        <fullName evidence="1">Uncharacterized protein</fullName>
    </submittedName>
</protein>
<evidence type="ECO:0000313" key="1">
    <source>
        <dbReference type="EMBL" id="PJF19808.1"/>
    </source>
</evidence>
<dbReference type="Proteomes" id="UP000240830">
    <property type="component" value="Unassembled WGS sequence"/>
</dbReference>
<reference evidence="1 2" key="1">
    <citation type="submission" date="2016-10" db="EMBL/GenBank/DDBJ databases">
        <title>The genome of Paramicrosporidium saccamoebae is the missing link in understanding Cryptomycota and Microsporidia evolution.</title>
        <authorList>
            <person name="Quandt C.A."/>
            <person name="Beaudet D."/>
            <person name="Corsaro D."/>
            <person name="Michel R."/>
            <person name="Corradi N."/>
            <person name="James T."/>
        </authorList>
    </citation>
    <scope>NUCLEOTIDE SEQUENCE [LARGE SCALE GENOMIC DNA]</scope>
    <source>
        <strain evidence="1 2">KSL3</strain>
    </source>
</reference>
<gene>
    <name evidence="1" type="ORF">PSACC_00360</name>
</gene>
<accession>A0A2H9TPW9</accession>
<dbReference type="EMBL" id="MTSL01000041">
    <property type="protein sequence ID" value="PJF19808.1"/>
    <property type="molecule type" value="Genomic_DNA"/>
</dbReference>
<dbReference type="OrthoDB" id="10252405at2759"/>
<keyword evidence="2" id="KW-1185">Reference proteome</keyword>
<name>A0A2H9TPW9_9FUNG</name>
<evidence type="ECO:0000313" key="2">
    <source>
        <dbReference type="Proteomes" id="UP000240830"/>
    </source>
</evidence>
<proteinExistence type="predicted"/>
<dbReference type="InterPro" id="IPR011990">
    <property type="entry name" value="TPR-like_helical_dom_sf"/>
</dbReference>
<comment type="caution">
    <text evidence="1">The sequence shown here is derived from an EMBL/GenBank/DDBJ whole genome shotgun (WGS) entry which is preliminary data.</text>
</comment>
<sequence>MDKRLQRSIDDGDFYSAHQLLISHSQRLERSGKLAESQKFLTSGIHSLVSAQAPAATFFDVVSKYMSIASKCTENSVDVEAELILILQSIVRYRDIPPNYSQFWAEFAAFACKFADQEIVCNVLLTEVADVDSVLRFMVKCCPLNPSAFSCAGEVVSAQQLVLFSLNLICIRCYGSAKAMAESFASKNSLTNYKTNSCIVYEESGDAAKSCNLLVLLSELTRRRNPPREQYVQLQLRYADLLKDESVKLAWNSTRDVFWPPKQQPGQVNPLASLFQSMMMNQ</sequence>
<organism evidence="1 2">
    <name type="scientific">Paramicrosporidium saccamoebae</name>
    <dbReference type="NCBI Taxonomy" id="1246581"/>
    <lineage>
        <taxon>Eukaryota</taxon>
        <taxon>Fungi</taxon>
        <taxon>Fungi incertae sedis</taxon>
        <taxon>Cryptomycota</taxon>
        <taxon>Cryptomycota incertae sedis</taxon>
        <taxon>Paramicrosporidium</taxon>
    </lineage>
</organism>
<dbReference type="AlphaFoldDB" id="A0A2H9TPW9"/>
<dbReference type="Gene3D" id="1.25.40.10">
    <property type="entry name" value="Tetratricopeptide repeat domain"/>
    <property type="match status" value="1"/>
</dbReference>